<reference evidence="1" key="1">
    <citation type="submission" date="2023-10" db="EMBL/GenBank/DDBJ databases">
        <authorList>
            <person name="Rodriguez Cubillos JULIANA M."/>
            <person name="De Vega J."/>
        </authorList>
    </citation>
    <scope>NUCLEOTIDE SEQUENCE</scope>
</reference>
<keyword evidence="2" id="KW-1185">Reference proteome</keyword>
<protein>
    <submittedName>
        <fullName evidence="1">Uncharacterized protein</fullName>
    </submittedName>
</protein>
<accession>A0ACB0K7D6</accession>
<gene>
    <name evidence="1" type="ORF">MILVUS5_LOCUS19283</name>
</gene>
<organism evidence="1 2">
    <name type="scientific">Trifolium pratense</name>
    <name type="common">Red clover</name>
    <dbReference type="NCBI Taxonomy" id="57577"/>
    <lineage>
        <taxon>Eukaryota</taxon>
        <taxon>Viridiplantae</taxon>
        <taxon>Streptophyta</taxon>
        <taxon>Embryophyta</taxon>
        <taxon>Tracheophyta</taxon>
        <taxon>Spermatophyta</taxon>
        <taxon>Magnoliopsida</taxon>
        <taxon>eudicotyledons</taxon>
        <taxon>Gunneridae</taxon>
        <taxon>Pentapetalae</taxon>
        <taxon>rosids</taxon>
        <taxon>fabids</taxon>
        <taxon>Fabales</taxon>
        <taxon>Fabaceae</taxon>
        <taxon>Papilionoideae</taxon>
        <taxon>50 kb inversion clade</taxon>
        <taxon>NPAAA clade</taxon>
        <taxon>Hologalegina</taxon>
        <taxon>IRL clade</taxon>
        <taxon>Trifolieae</taxon>
        <taxon>Trifolium</taxon>
    </lineage>
</organism>
<dbReference type="EMBL" id="CASHSV030000160">
    <property type="protein sequence ID" value="CAJ2651685.1"/>
    <property type="molecule type" value="Genomic_DNA"/>
</dbReference>
<evidence type="ECO:0000313" key="2">
    <source>
        <dbReference type="Proteomes" id="UP001177021"/>
    </source>
</evidence>
<comment type="caution">
    <text evidence="1">The sequence shown here is derived from an EMBL/GenBank/DDBJ whole genome shotgun (WGS) entry which is preliminary data.</text>
</comment>
<proteinExistence type="predicted"/>
<sequence>MQDFAEQAGLRLMTSTPYYAQANGQVEAVNKVIIGLIKKHIAQKPKNWHRTLDQVLWACRNSPKESTGSTPFRPTYGHDAVLHVEVMMQSIRVQRQLELPTDHYWNLMLDELVDVDEERMQALDVLVRQKERIAKAYNKKVKPKTFNLGDLVWKVILPMDRRDRVFGKWSPNWEGPFKISQVLSNGAYEIEELTSEQRSVNMNGKYLKKYKPTLQEVRIKNE</sequence>
<dbReference type="Proteomes" id="UP001177021">
    <property type="component" value="Unassembled WGS sequence"/>
</dbReference>
<evidence type="ECO:0000313" key="1">
    <source>
        <dbReference type="EMBL" id="CAJ2651685.1"/>
    </source>
</evidence>
<name>A0ACB0K7D6_TRIPR</name>